<sequence length="817" mass="89451">MKLNALASKANPIILFLFVAAAITPAARAQNEKSATAKTETNAAPDLAEFSAAKGVPQLPGSAWKFDRESAINLPNGGHVASILEFFYLPAVMANTDTGGFSRPENVQISQLGESYKWQRWYFAGADISNPSNPGEPLVYMPLAALSGFSAEKYGVSNTQKNGYHMQPLAAPDQKSEVALSMPLQVGGFAVIPRAVADREPASDWGAPEKARGFEPGSFEARASYAFKTGESNALIFADGYRKSRHFNNLASPETAVESTLMGMFRPGFVAGDELHTTLQYRSRTNLGAEYWFAESQTLKSDQISGVANYRFSTAKAEGTLALGYANRNTTLNSAALQRSAVDSLIQAPAFLPTATHTMFFDASGFKKLPGESYDLEYGINSRVEFEHRRVAPPANLLSETFYNAPLAVTQYESASAEANYLMRWQPFVRAQKKYARSEFLAGANAHIDWGFTDAGSKIGFVHPAALISGKTMLGSSGYFVSGGLQHDTLGFTLQEVSYLNRDGLSGTRYNWADTNGNGVADAGELSLPSRTGARYSTGQKGLEAPQKEELNLSVGYAGFKGWLLEFNLNGRIYRKLFEVRYADGTSPQFAPSSAGGTVAVYDKTGTGNEIYELRNAEKDAYYAHTEITLAQSDRRSDWIIRASIGGYFGAGYTPQGMGMFYNDVGVYNESTADPNFRENRFGRLDNDRGYIGKIIFGRRFAKAFTVMNVLRYRDGESLAGYRRVTGLSQGPILVPFEERGGGLTGVGRYTYSLAWDLRLRYETVFSGNPAWAFLDVYNLINSRTELTEYPLEGTAFRDPVEQGIARTLRIGLGMNF</sequence>
<organism evidence="2 3">
    <name type="scientific">Turneriella parva (strain ATCC BAA-1111 / DSM 21527 / NCTC 11395 / H)</name>
    <name type="common">Leptospira parva</name>
    <dbReference type="NCBI Taxonomy" id="869212"/>
    <lineage>
        <taxon>Bacteria</taxon>
        <taxon>Pseudomonadati</taxon>
        <taxon>Spirochaetota</taxon>
        <taxon>Spirochaetia</taxon>
        <taxon>Leptospirales</taxon>
        <taxon>Leptospiraceae</taxon>
        <taxon>Turneriella</taxon>
    </lineage>
</organism>
<evidence type="ECO:0008006" key="4">
    <source>
        <dbReference type="Google" id="ProtNLM"/>
    </source>
</evidence>
<dbReference type="RefSeq" id="WP_014804358.1">
    <property type="nucleotide sequence ID" value="NC_018020.1"/>
</dbReference>
<accession>I4B9A1</accession>
<name>I4B9A1_TURPD</name>
<dbReference type="EMBL" id="CP002959">
    <property type="protein sequence ID" value="AFM13858.1"/>
    <property type="molecule type" value="Genomic_DNA"/>
</dbReference>
<feature type="chain" id="PRO_5003686457" description="TonB-dependent receptor" evidence="1">
    <location>
        <begin position="30"/>
        <end position="817"/>
    </location>
</feature>
<dbReference type="Proteomes" id="UP000006048">
    <property type="component" value="Chromosome"/>
</dbReference>
<dbReference type="HOGENOM" id="CLU_345784_0_0_12"/>
<evidence type="ECO:0000256" key="1">
    <source>
        <dbReference type="SAM" id="SignalP"/>
    </source>
</evidence>
<evidence type="ECO:0000313" key="3">
    <source>
        <dbReference type="Proteomes" id="UP000006048"/>
    </source>
</evidence>
<dbReference type="STRING" id="869212.Turpa_3219"/>
<feature type="signal peptide" evidence="1">
    <location>
        <begin position="1"/>
        <end position="29"/>
    </location>
</feature>
<dbReference type="AlphaFoldDB" id="I4B9A1"/>
<dbReference type="KEGG" id="tpx:Turpa_3219"/>
<evidence type="ECO:0000313" key="2">
    <source>
        <dbReference type="EMBL" id="AFM13858.1"/>
    </source>
</evidence>
<keyword evidence="1" id="KW-0732">Signal</keyword>
<keyword evidence="3" id="KW-1185">Reference proteome</keyword>
<proteinExistence type="predicted"/>
<gene>
    <name evidence="2" type="ordered locus">Turpa_3219</name>
</gene>
<protein>
    <recommendedName>
        <fullName evidence="4">TonB-dependent receptor</fullName>
    </recommendedName>
</protein>
<dbReference type="PATRIC" id="fig|869212.3.peg.3248"/>
<reference evidence="2 3" key="1">
    <citation type="submission" date="2012-06" db="EMBL/GenBank/DDBJ databases">
        <title>The complete chromosome of genome of Turneriella parva DSM 21527.</title>
        <authorList>
            <consortium name="US DOE Joint Genome Institute (JGI-PGF)"/>
            <person name="Lucas S."/>
            <person name="Han J."/>
            <person name="Lapidus A."/>
            <person name="Bruce D."/>
            <person name="Goodwin L."/>
            <person name="Pitluck S."/>
            <person name="Peters L."/>
            <person name="Kyrpides N."/>
            <person name="Mavromatis K."/>
            <person name="Ivanova N."/>
            <person name="Mikhailova N."/>
            <person name="Chertkov O."/>
            <person name="Detter J.C."/>
            <person name="Tapia R."/>
            <person name="Han C."/>
            <person name="Land M."/>
            <person name="Hauser L."/>
            <person name="Markowitz V."/>
            <person name="Cheng J.-F."/>
            <person name="Hugenholtz P."/>
            <person name="Woyke T."/>
            <person name="Wu D."/>
            <person name="Gronow S."/>
            <person name="Wellnitz S."/>
            <person name="Brambilla E."/>
            <person name="Klenk H.-P."/>
            <person name="Eisen J.A."/>
        </authorList>
    </citation>
    <scope>NUCLEOTIDE SEQUENCE [LARGE SCALE GENOMIC DNA]</scope>
    <source>
        <strain evidence="3">ATCC BAA-1111 / DSM 21527 / NCTC 11395 / H</strain>
    </source>
</reference>